<dbReference type="InterPro" id="IPR001810">
    <property type="entry name" value="F-box_dom"/>
</dbReference>
<dbReference type="AlphaFoldDB" id="A0A9W7YE01"/>
<dbReference type="OrthoDB" id="2095648at2759"/>
<gene>
    <name evidence="5" type="ORF">LPJ61_001614</name>
</gene>
<feature type="region of interest" description="Disordered" evidence="3">
    <location>
        <begin position="438"/>
        <end position="464"/>
    </location>
</feature>
<accession>A0A9W7YE01</accession>
<sequence>MPVAEATSADAASLAEQFTSLPEDVLIQILAHLDPLSLDKAGQVCQHWHSVVSNDHSWLRGLMLTFSRRPFQRLQPIRMPSTRIDTPGWLVDGQLPATTWRSEYVDRLSLHKLWLASSATHQRRVEFNPRASTIDGLVVNESLGWVLAVSKVGRAAVRCLPKSGKVFARDDNIEDVVFAVSEKDSTQVSALTTRIDRIFWGMDDGRSVVTHLTRGGGLKSRVVAEQQLLPGISDIASPFDQLMQEKHDRAITTIPGGADDLVASAGFNGSVLVWSASKGETRHILHSVGDVPLTKVTWADGGRFVVAVAAEASAVFVWDLEAPADASPSALASAFERVSWLSPDSEEYVNGRLPPTAVFPVAGGKAASTTRLVLLTGDPYSKSFIVATEAGGVARMSVTGEVLATFQLGHAKTAGEQPAITLTAAAWKLDMAPALNRRPQQTAPEDTAALTQTPSSASLSEAGSERREVLHLDLTRATQAAQHGAATRLLMVGDATGSVWMFDGDGVDTVPALQRWPRLHQRAVAALTVNAAVAVSAGRDGQMFVLDPLTGRVLCVDRCRSGRRSDSANGQIDPWFWSVHPALRGEQTALEVRLAQQLAGRTATQWDRQTQGLAADALDRGRAATGNGELEDAFARLSTGGRSGHFPTVVSEVRAGYGWIVAANSMHIHASFAGLPGKTRRQWRPRRPERGEDIDQALEEGLEDARAELDYDRECRIREHETRTHVEREFEAPVAQLGLTADEQLAYALWLSTHDSGSDGADGSDQRPHAGFALEGMTEEEQVEYALRLSSSLA</sequence>
<dbReference type="PROSITE" id="PS50181">
    <property type="entry name" value="FBOX"/>
    <property type="match status" value="1"/>
</dbReference>
<organism evidence="5 6">
    <name type="scientific">Coemansia biformis</name>
    <dbReference type="NCBI Taxonomy" id="1286918"/>
    <lineage>
        <taxon>Eukaryota</taxon>
        <taxon>Fungi</taxon>
        <taxon>Fungi incertae sedis</taxon>
        <taxon>Zoopagomycota</taxon>
        <taxon>Kickxellomycotina</taxon>
        <taxon>Kickxellomycetes</taxon>
        <taxon>Kickxellales</taxon>
        <taxon>Kickxellaceae</taxon>
        <taxon>Coemansia</taxon>
    </lineage>
</organism>
<reference evidence="5" key="1">
    <citation type="submission" date="2022-07" db="EMBL/GenBank/DDBJ databases">
        <title>Phylogenomic reconstructions and comparative analyses of Kickxellomycotina fungi.</title>
        <authorList>
            <person name="Reynolds N.K."/>
            <person name="Stajich J.E."/>
            <person name="Barry K."/>
            <person name="Grigoriev I.V."/>
            <person name="Crous P."/>
            <person name="Smith M.E."/>
        </authorList>
    </citation>
    <scope>NUCLEOTIDE SEQUENCE</scope>
    <source>
        <strain evidence="5">BCRC 34381</strain>
    </source>
</reference>
<dbReference type="PANTHER" id="PTHR19857">
    <property type="entry name" value="MITOCHONDRIAL DIVISION PROTEIN 1-RELATED"/>
    <property type="match status" value="1"/>
</dbReference>
<dbReference type="InterPro" id="IPR051179">
    <property type="entry name" value="WD_repeat_multifunction"/>
</dbReference>
<dbReference type="Pfam" id="PF12937">
    <property type="entry name" value="F-box-like"/>
    <property type="match status" value="1"/>
</dbReference>
<dbReference type="SUPFAM" id="SSF50998">
    <property type="entry name" value="Quinoprotein alcohol dehydrogenase-like"/>
    <property type="match status" value="1"/>
</dbReference>
<dbReference type="SUPFAM" id="SSF81383">
    <property type="entry name" value="F-box domain"/>
    <property type="match status" value="1"/>
</dbReference>
<feature type="compositionally biased region" description="Polar residues" evidence="3">
    <location>
        <begin position="438"/>
        <end position="461"/>
    </location>
</feature>
<feature type="domain" description="F-box" evidence="4">
    <location>
        <begin position="15"/>
        <end position="61"/>
    </location>
</feature>
<evidence type="ECO:0000259" key="4">
    <source>
        <dbReference type="PROSITE" id="PS50181"/>
    </source>
</evidence>
<evidence type="ECO:0000256" key="2">
    <source>
        <dbReference type="ARBA" id="ARBA00022737"/>
    </source>
</evidence>
<dbReference type="EMBL" id="JANBOI010000147">
    <property type="protein sequence ID" value="KAJ1733338.1"/>
    <property type="molecule type" value="Genomic_DNA"/>
</dbReference>
<evidence type="ECO:0000313" key="5">
    <source>
        <dbReference type="EMBL" id="KAJ1733338.1"/>
    </source>
</evidence>
<evidence type="ECO:0000313" key="6">
    <source>
        <dbReference type="Proteomes" id="UP001143981"/>
    </source>
</evidence>
<name>A0A9W7YE01_9FUNG</name>
<dbReference type="InterPro" id="IPR011047">
    <property type="entry name" value="Quinoprotein_ADH-like_sf"/>
</dbReference>
<evidence type="ECO:0000256" key="3">
    <source>
        <dbReference type="SAM" id="MobiDB-lite"/>
    </source>
</evidence>
<comment type="caution">
    <text evidence="5">The sequence shown here is derived from an EMBL/GenBank/DDBJ whole genome shotgun (WGS) entry which is preliminary data.</text>
</comment>
<evidence type="ECO:0000256" key="1">
    <source>
        <dbReference type="ARBA" id="ARBA00022574"/>
    </source>
</evidence>
<dbReference type="CDD" id="cd09917">
    <property type="entry name" value="F-box_SF"/>
    <property type="match status" value="1"/>
</dbReference>
<dbReference type="Gene3D" id="1.20.1280.50">
    <property type="match status" value="1"/>
</dbReference>
<dbReference type="PANTHER" id="PTHR19857:SF8">
    <property type="entry name" value="ANGIO-ASSOCIATED MIGRATORY CELL PROTEIN"/>
    <property type="match status" value="1"/>
</dbReference>
<dbReference type="Proteomes" id="UP001143981">
    <property type="component" value="Unassembled WGS sequence"/>
</dbReference>
<keyword evidence="2" id="KW-0677">Repeat</keyword>
<dbReference type="InterPro" id="IPR036047">
    <property type="entry name" value="F-box-like_dom_sf"/>
</dbReference>
<dbReference type="SMART" id="SM00256">
    <property type="entry name" value="FBOX"/>
    <property type="match status" value="1"/>
</dbReference>
<proteinExistence type="predicted"/>
<keyword evidence="1" id="KW-0853">WD repeat</keyword>
<keyword evidence="6" id="KW-1185">Reference proteome</keyword>
<dbReference type="Gene3D" id="2.130.10.10">
    <property type="entry name" value="YVTN repeat-like/Quinoprotein amine dehydrogenase"/>
    <property type="match status" value="1"/>
</dbReference>
<dbReference type="InterPro" id="IPR015943">
    <property type="entry name" value="WD40/YVTN_repeat-like_dom_sf"/>
</dbReference>
<protein>
    <recommendedName>
        <fullName evidence="4">F-box domain-containing protein</fullName>
    </recommendedName>
</protein>